<protein>
    <recommendedName>
        <fullName evidence="1">F-box domain-containing protein</fullName>
    </recommendedName>
</protein>
<evidence type="ECO:0000259" key="1">
    <source>
        <dbReference type="PROSITE" id="PS50181"/>
    </source>
</evidence>
<dbReference type="SUPFAM" id="SSF81383">
    <property type="entry name" value="F-box domain"/>
    <property type="match status" value="1"/>
</dbReference>
<dbReference type="InterPro" id="IPR032675">
    <property type="entry name" value="LRR_dom_sf"/>
</dbReference>
<dbReference type="SMART" id="SM00256">
    <property type="entry name" value="FBOX"/>
    <property type="match status" value="1"/>
</dbReference>
<proteinExistence type="predicted"/>
<accession>A0A1B6DLZ4</accession>
<dbReference type="PROSITE" id="PS50181">
    <property type="entry name" value="FBOX"/>
    <property type="match status" value="1"/>
</dbReference>
<dbReference type="InterPro" id="IPR001810">
    <property type="entry name" value="F-box_dom"/>
</dbReference>
<reference evidence="2" key="1">
    <citation type="submission" date="2015-12" db="EMBL/GenBank/DDBJ databases">
        <title>De novo transcriptome assembly of four potential Pierce s Disease insect vectors from Arizona vineyards.</title>
        <authorList>
            <person name="Tassone E.E."/>
        </authorList>
    </citation>
    <scope>NUCLEOTIDE SEQUENCE</scope>
</reference>
<feature type="non-terminal residue" evidence="2">
    <location>
        <position position="1"/>
    </location>
</feature>
<dbReference type="AlphaFoldDB" id="A0A1B6DLZ4"/>
<sequence length="422" mass="49348">NLVKIMDSLLLNLPLIVKIKILSFLEPLDRITLGSISSQWYFALQSHTLWEKLTIKLFPLSKSFSKVNAYYMLTLNYCKHLKSLNLVFVNSVEMTVTDVFGVNYMNNLISNSVQLRELTLTNWKFSYKTTNQNVIINTLNKFLKSQSKLEKLCLLNLKMKKTDILQIITSVSENSGNIQHFDLRNAFRGRDDPFSVPVDFLAVNDFSNLKILKVDYRSLSNEVLMKLASIHLESIEICITPADSNSYLNDLISNWAWELLKRSNPELELFINVSNIPMYEEICCFLLPSLPLNKFKIFLEKSCSKNFYKICNLLLLYYNKSLTDIRFHLNGYIEKIDEILIEVICHCQNLRHFHYTGLLFDFEMVKAICDYRLNYIKSFDTISFRPRYLSKNNNLFIQNMMFQYRNKLSAKGVNLRVNLPPN</sequence>
<name>A0A1B6DLZ4_9HEMI</name>
<dbReference type="EMBL" id="GEDC01010621">
    <property type="protein sequence ID" value="JAS26677.1"/>
    <property type="molecule type" value="Transcribed_RNA"/>
</dbReference>
<dbReference type="InterPro" id="IPR036047">
    <property type="entry name" value="F-box-like_dom_sf"/>
</dbReference>
<dbReference type="SUPFAM" id="SSF52047">
    <property type="entry name" value="RNI-like"/>
    <property type="match status" value="1"/>
</dbReference>
<dbReference type="Gene3D" id="3.80.10.10">
    <property type="entry name" value="Ribonuclease Inhibitor"/>
    <property type="match status" value="1"/>
</dbReference>
<gene>
    <name evidence="2" type="ORF">g.44269</name>
</gene>
<dbReference type="Pfam" id="PF00646">
    <property type="entry name" value="F-box"/>
    <property type="match status" value="1"/>
</dbReference>
<feature type="domain" description="F-box" evidence="1">
    <location>
        <begin position="7"/>
        <end position="53"/>
    </location>
</feature>
<evidence type="ECO:0000313" key="2">
    <source>
        <dbReference type="EMBL" id="JAS26677.1"/>
    </source>
</evidence>
<organism evidence="2">
    <name type="scientific">Clastoptera arizonana</name>
    <name type="common">Arizona spittle bug</name>
    <dbReference type="NCBI Taxonomy" id="38151"/>
    <lineage>
        <taxon>Eukaryota</taxon>
        <taxon>Metazoa</taxon>
        <taxon>Ecdysozoa</taxon>
        <taxon>Arthropoda</taxon>
        <taxon>Hexapoda</taxon>
        <taxon>Insecta</taxon>
        <taxon>Pterygota</taxon>
        <taxon>Neoptera</taxon>
        <taxon>Paraneoptera</taxon>
        <taxon>Hemiptera</taxon>
        <taxon>Auchenorrhyncha</taxon>
        <taxon>Cercopoidea</taxon>
        <taxon>Clastopteridae</taxon>
        <taxon>Clastoptera</taxon>
    </lineage>
</organism>